<organism evidence="2 3">
    <name type="scientific">Crenothrix polyspora</name>
    <dbReference type="NCBI Taxonomy" id="360316"/>
    <lineage>
        <taxon>Bacteria</taxon>
        <taxon>Pseudomonadati</taxon>
        <taxon>Pseudomonadota</taxon>
        <taxon>Gammaproteobacteria</taxon>
        <taxon>Methylococcales</taxon>
        <taxon>Crenotrichaceae</taxon>
        <taxon>Crenothrix</taxon>
    </lineage>
</organism>
<proteinExistence type="predicted"/>
<keyword evidence="1" id="KW-1133">Transmembrane helix</keyword>
<keyword evidence="3" id="KW-1185">Reference proteome</keyword>
<evidence type="ECO:0000313" key="2">
    <source>
        <dbReference type="EMBL" id="SJM92455.1"/>
    </source>
</evidence>
<accession>A0A1R4H869</accession>
<dbReference type="RefSeq" id="WP_087143402.1">
    <property type="nucleotide sequence ID" value="NZ_FUKI01000103.1"/>
</dbReference>
<reference evidence="3" key="1">
    <citation type="submission" date="2017-02" db="EMBL/GenBank/DDBJ databases">
        <authorList>
            <person name="Daims H."/>
        </authorList>
    </citation>
    <scope>NUCLEOTIDE SEQUENCE [LARGE SCALE GENOMIC DNA]</scope>
</reference>
<keyword evidence="1 2" id="KW-0812">Transmembrane</keyword>
<sequence>MKNIAMGKDTTHNLEELKKIATIVYICQAAAFALAGIPLIAGVILNLLNRNDAEGTWLQSHFDWQIKTAWMALAGAALSALTFSIGIGLYILIPTLVVMTYRVYVGWTVLAVDKPIDDEN</sequence>
<dbReference type="Proteomes" id="UP000195667">
    <property type="component" value="Unassembled WGS sequence"/>
</dbReference>
<dbReference type="AlphaFoldDB" id="A0A1R4H869"/>
<name>A0A1R4H869_9GAMM</name>
<dbReference type="OrthoDB" id="5405464at2"/>
<dbReference type="EMBL" id="FUKI01000103">
    <property type="protein sequence ID" value="SJM92455.1"/>
    <property type="molecule type" value="Genomic_DNA"/>
</dbReference>
<evidence type="ECO:0000256" key="1">
    <source>
        <dbReference type="SAM" id="Phobius"/>
    </source>
</evidence>
<protein>
    <submittedName>
        <fullName evidence="2">Transmembrane protein</fullName>
    </submittedName>
</protein>
<feature type="transmembrane region" description="Helical" evidence="1">
    <location>
        <begin position="20"/>
        <end position="48"/>
    </location>
</feature>
<keyword evidence="1" id="KW-0472">Membrane</keyword>
<evidence type="ECO:0000313" key="3">
    <source>
        <dbReference type="Proteomes" id="UP000195667"/>
    </source>
</evidence>
<gene>
    <name evidence="2" type="ORF">CRENPOLYSF1_290012</name>
</gene>
<feature type="transmembrane region" description="Helical" evidence="1">
    <location>
        <begin position="68"/>
        <end position="93"/>
    </location>
</feature>